<keyword evidence="3 4" id="KW-0288">FMN</keyword>
<gene>
    <name evidence="3 7" type="primary">coaBC</name>
    <name evidence="7" type="ORF">F8O05_04645</name>
</gene>
<dbReference type="Gene3D" id="3.40.50.10300">
    <property type="entry name" value="CoaB-like"/>
    <property type="match status" value="1"/>
</dbReference>
<comment type="pathway">
    <text evidence="3 4">Cofactor biosynthesis; coenzyme A biosynthesis; CoA from (R)-pantothenate: step 2/5.</text>
</comment>
<evidence type="ECO:0000313" key="7">
    <source>
        <dbReference type="EMBL" id="KAB1644080.1"/>
    </source>
</evidence>
<dbReference type="SUPFAM" id="SSF52507">
    <property type="entry name" value="Homo-oligomeric flavin-containing Cys decarboxylases, HFCD"/>
    <property type="match status" value="1"/>
</dbReference>
<dbReference type="UniPathway" id="UPA00241">
    <property type="reaction ID" value="UER00353"/>
</dbReference>
<dbReference type="PANTHER" id="PTHR14359:SF6">
    <property type="entry name" value="PHOSPHOPANTOTHENOYLCYSTEINE DECARBOXYLASE"/>
    <property type="match status" value="1"/>
</dbReference>
<evidence type="ECO:0000256" key="4">
    <source>
        <dbReference type="RuleBase" id="RU364078"/>
    </source>
</evidence>
<accession>A0A7J5BD09</accession>
<feature type="domain" description="DNA/pantothenate metabolism flavoprotein C-terminal" evidence="6">
    <location>
        <begin position="198"/>
        <end position="410"/>
    </location>
</feature>
<feature type="binding site" evidence="3">
    <location>
        <position position="360"/>
    </location>
    <ligand>
        <name>CTP</name>
        <dbReference type="ChEBI" id="CHEBI:37563"/>
    </ligand>
</feature>
<dbReference type="Proteomes" id="UP000433493">
    <property type="component" value="Unassembled WGS sequence"/>
</dbReference>
<feature type="binding site" evidence="3">
    <location>
        <position position="301"/>
    </location>
    <ligand>
        <name>CTP</name>
        <dbReference type="ChEBI" id="CHEBI:37563"/>
    </ligand>
</feature>
<evidence type="ECO:0000313" key="8">
    <source>
        <dbReference type="Proteomes" id="UP000433493"/>
    </source>
</evidence>
<dbReference type="AlphaFoldDB" id="A0A7J5BD09"/>
<dbReference type="GO" id="GO:0071513">
    <property type="term" value="C:phosphopantothenoylcysteine decarboxylase complex"/>
    <property type="evidence" value="ECO:0007669"/>
    <property type="project" value="TreeGrafter"/>
</dbReference>
<dbReference type="InterPro" id="IPR007085">
    <property type="entry name" value="DNA/pantothenate-metab_flavo_C"/>
</dbReference>
<keyword evidence="3 4" id="KW-0436">Ligase</keyword>
<keyword evidence="3 4" id="KW-0285">Flavoprotein</keyword>
<comment type="similarity">
    <text evidence="3 4">In the N-terminal section; belongs to the HFCD (homo-oligomeric flavin containing Cys decarboxylase) superfamily.</text>
</comment>
<evidence type="ECO:0000259" key="5">
    <source>
        <dbReference type="Pfam" id="PF02441"/>
    </source>
</evidence>
<dbReference type="OrthoDB" id="9802554at2"/>
<dbReference type="GO" id="GO:0046872">
    <property type="term" value="F:metal ion binding"/>
    <property type="evidence" value="ECO:0007669"/>
    <property type="project" value="UniProtKB-KW"/>
</dbReference>
<comment type="cofactor">
    <cofactor evidence="3">
        <name>Mg(2+)</name>
        <dbReference type="ChEBI" id="CHEBI:18420"/>
    </cofactor>
</comment>
<dbReference type="PANTHER" id="PTHR14359">
    <property type="entry name" value="HOMO-OLIGOMERIC FLAVIN CONTAINING CYS DECARBOXYLASE FAMILY"/>
    <property type="match status" value="1"/>
</dbReference>
<dbReference type="EC" id="6.3.2.5" evidence="3"/>
<feature type="region of interest" description="Phosphopantothenate--cysteine ligase" evidence="3">
    <location>
        <begin position="203"/>
        <end position="415"/>
    </location>
</feature>
<evidence type="ECO:0000256" key="3">
    <source>
        <dbReference type="HAMAP-Rule" id="MF_02225"/>
    </source>
</evidence>
<dbReference type="GO" id="GO:0004632">
    <property type="term" value="F:phosphopantothenate--cysteine ligase activity"/>
    <property type="evidence" value="ECO:0007669"/>
    <property type="project" value="UniProtKB-UniRule"/>
</dbReference>
<dbReference type="InterPro" id="IPR005252">
    <property type="entry name" value="CoaBC"/>
</dbReference>
<organism evidence="7 8">
    <name type="scientific">Gulosibacter chungangensis</name>
    <dbReference type="NCBI Taxonomy" id="979746"/>
    <lineage>
        <taxon>Bacteria</taxon>
        <taxon>Bacillati</taxon>
        <taxon>Actinomycetota</taxon>
        <taxon>Actinomycetes</taxon>
        <taxon>Micrococcales</taxon>
        <taxon>Microbacteriaceae</taxon>
        <taxon>Gulosibacter</taxon>
    </lineage>
</organism>
<evidence type="ECO:0000256" key="1">
    <source>
        <dbReference type="ARBA" id="ARBA00022793"/>
    </source>
</evidence>
<dbReference type="EC" id="4.1.1.36" evidence="3"/>
<feature type="binding site" evidence="3">
    <location>
        <position position="356"/>
    </location>
    <ligand>
        <name>CTP</name>
        <dbReference type="ChEBI" id="CHEBI:37563"/>
    </ligand>
</feature>
<comment type="cofactor">
    <cofactor evidence="3">
        <name>FMN</name>
        <dbReference type="ChEBI" id="CHEBI:58210"/>
    </cofactor>
    <text evidence="3">Binds 1 FMN per subunit.</text>
</comment>
<keyword evidence="3" id="KW-0479">Metal-binding</keyword>
<protein>
    <recommendedName>
        <fullName evidence="3">Coenzyme A biosynthesis bifunctional protein CoaBC</fullName>
    </recommendedName>
    <alternativeName>
        <fullName evidence="3">DNA/pantothenate metabolism flavoprotein</fullName>
    </alternativeName>
    <alternativeName>
        <fullName evidence="3">Phosphopantothenoylcysteine synthetase/decarboxylase</fullName>
        <shortName evidence="3">PPCS-PPCDC</shortName>
    </alternativeName>
    <domain>
        <recommendedName>
            <fullName evidence="3">Phosphopantothenoylcysteine decarboxylase</fullName>
            <shortName evidence="3">PPC decarboxylase</shortName>
            <shortName evidence="3">PPC-DC</shortName>
            <ecNumber evidence="3">4.1.1.36</ecNumber>
        </recommendedName>
        <alternativeName>
            <fullName evidence="3">CoaC</fullName>
        </alternativeName>
    </domain>
    <domain>
        <recommendedName>
            <fullName evidence="3">Phosphopantothenate--cysteine ligase</fullName>
            <ecNumber evidence="3">6.3.2.5</ecNumber>
        </recommendedName>
        <alternativeName>
            <fullName evidence="3">CoaB</fullName>
        </alternativeName>
        <alternativeName>
            <fullName evidence="3">Phosphopantothenoylcysteine synthetase</fullName>
            <shortName evidence="3">PPC synthetase</shortName>
            <shortName evidence="3">PPC-S</shortName>
        </alternativeName>
    </domain>
</protein>
<dbReference type="InterPro" id="IPR003382">
    <property type="entry name" value="Flavoprotein"/>
</dbReference>
<dbReference type="GO" id="GO:0010181">
    <property type="term" value="F:FMN binding"/>
    <property type="evidence" value="ECO:0007669"/>
    <property type="project" value="UniProtKB-UniRule"/>
</dbReference>
<keyword evidence="3" id="KW-0460">Magnesium</keyword>
<keyword evidence="2 3" id="KW-0456">Lyase</keyword>
<comment type="catalytic activity">
    <reaction evidence="3 4">
        <text>(R)-4'-phosphopantothenate + L-cysteine + CTP = N-[(R)-4-phosphopantothenoyl]-L-cysteine + CMP + diphosphate + H(+)</text>
        <dbReference type="Rhea" id="RHEA:19397"/>
        <dbReference type="ChEBI" id="CHEBI:10986"/>
        <dbReference type="ChEBI" id="CHEBI:15378"/>
        <dbReference type="ChEBI" id="CHEBI:33019"/>
        <dbReference type="ChEBI" id="CHEBI:35235"/>
        <dbReference type="ChEBI" id="CHEBI:37563"/>
        <dbReference type="ChEBI" id="CHEBI:59458"/>
        <dbReference type="ChEBI" id="CHEBI:60377"/>
        <dbReference type="EC" id="6.3.2.5"/>
    </reaction>
</comment>
<comment type="similarity">
    <text evidence="3 4">In the C-terminal section; belongs to the PPC synthetase family.</text>
</comment>
<dbReference type="EMBL" id="WBKB01000002">
    <property type="protein sequence ID" value="KAB1644080.1"/>
    <property type="molecule type" value="Genomic_DNA"/>
</dbReference>
<feature type="binding site" evidence="3">
    <location>
        <position position="338"/>
    </location>
    <ligand>
        <name>CTP</name>
        <dbReference type="ChEBI" id="CHEBI:37563"/>
    </ligand>
</feature>
<dbReference type="SUPFAM" id="SSF102645">
    <property type="entry name" value="CoaB-like"/>
    <property type="match status" value="1"/>
</dbReference>
<dbReference type="Gene3D" id="3.40.50.1950">
    <property type="entry name" value="Flavin prenyltransferase-like"/>
    <property type="match status" value="1"/>
</dbReference>
<dbReference type="GO" id="GO:0004633">
    <property type="term" value="F:phosphopantothenoylcysteine decarboxylase activity"/>
    <property type="evidence" value="ECO:0007669"/>
    <property type="project" value="UniProtKB-UniRule"/>
</dbReference>
<dbReference type="InterPro" id="IPR035929">
    <property type="entry name" value="CoaB-like_sf"/>
</dbReference>
<comment type="function">
    <text evidence="4">Catalyzes two steps in the biosynthesis of coenzyme A. In the first step cysteine is conjugated to 4'-phosphopantothenate to form 4-phosphopantothenoylcysteine, in the latter compound is decarboxylated to form 4'-phosphopantotheine.</text>
</comment>
<dbReference type="GO" id="GO:0015941">
    <property type="term" value="P:pantothenate catabolic process"/>
    <property type="evidence" value="ECO:0007669"/>
    <property type="project" value="InterPro"/>
</dbReference>
<reference evidence="7 8" key="1">
    <citation type="submission" date="2019-09" db="EMBL/GenBank/DDBJ databases">
        <title>Phylogeny of genus Pseudoclavibacter and closely related genus.</title>
        <authorList>
            <person name="Li Y."/>
        </authorList>
    </citation>
    <scope>NUCLEOTIDE SEQUENCE [LARGE SCALE GENOMIC DNA]</scope>
    <source>
        <strain evidence="7 8">KCTC 13959</strain>
    </source>
</reference>
<dbReference type="HAMAP" id="MF_02225">
    <property type="entry name" value="CoaBC"/>
    <property type="match status" value="1"/>
</dbReference>
<comment type="catalytic activity">
    <reaction evidence="3 4">
        <text>N-[(R)-4-phosphopantothenoyl]-L-cysteine + H(+) = (R)-4'-phosphopantetheine + CO2</text>
        <dbReference type="Rhea" id="RHEA:16793"/>
        <dbReference type="ChEBI" id="CHEBI:15378"/>
        <dbReference type="ChEBI" id="CHEBI:16526"/>
        <dbReference type="ChEBI" id="CHEBI:59458"/>
        <dbReference type="ChEBI" id="CHEBI:61723"/>
        <dbReference type="EC" id="4.1.1.36"/>
    </reaction>
</comment>
<dbReference type="RefSeq" id="WP_158051583.1">
    <property type="nucleotide sequence ID" value="NZ_WBKB01000002.1"/>
</dbReference>
<dbReference type="Pfam" id="PF02441">
    <property type="entry name" value="Flavoprotein"/>
    <property type="match status" value="1"/>
</dbReference>
<comment type="caution">
    <text evidence="3">Lacks conserved residue(s) required for the propagation of feature annotation.</text>
</comment>
<keyword evidence="8" id="KW-1185">Reference proteome</keyword>
<comment type="caution">
    <text evidence="7">The sequence shown here is derived from an EMBL/GenBank/DDBJ whole genome shotgun (WGS) entry which is preliminary data.</text>
</comment>
<sequence length="415" mass="44284">MTETAQAPAWRIVVGVTGGIAAYKAVSVIRSLVLLGHHVDVIATQEALRFVGAPTFEAISRNPIRTDLFENVSKVQHVAFGQAADVIAVVPATANTLAKLSIGMADDLLTNTILASLAPVVVAPAMHTEMWQHPATQTNVRRLDERGVTVVGPDSGRLTGTDEGPGRLAETDEIVNAILAAARRGARERQDAELERDLVGRDILVTAGGTREPIDPVRFLGNRSSGRQGVALAARAAERGADVTLLAANIEVPAPANVNVVRVSSAEQLAAACAELAPRHDTIIMAAAVADFRPEHVQTGKIKKEATGEELTLTFKKNPDILRNMVAARVDGQTIIGFAAETEEDDQARLELARAKVKRKGCDFLVLNRVGWNHGFGREETEVQVLKLSGEVVKEAVGDKMSVADAILDVARERA</sequence>
<evidence type="ECO:0000256" key="2">
    <source>
        <dbReference type="ARBA" id="ARBA00023239"/>
    </source>
</evidence>
<feature type="binding site" evidence="3">
    <location>
        <begin position="319"/>
        <end position="322"/>
    </location>
    <ligand>
        <name>CTP</name>
        <dbReference type="ChEBI" id="CHEBI:37563"/>
    </ligand>
</feature>
<dbReference type="GO" id="GO:0015937">
    <property type="term" value="P:coenzyme A biosynthetic process"/>
    <property type="evidence" value="ECO:0007669"/>
    <property type="project" value="UniProtKB-UniRule"/>
</dbReference>
<keyword evidence="3" id="KW-0511">Multifunctional enzyme</keyword>
<name>A0A7J5BD09_9MICO</name>
<feature type="domain" description="Flavoprotein" evidence="5">
    <location>
        <begin position="11"/>
        <end position="180"/>
    </location>
</feature>
<keyword evidence="1 3" id="KW-0210">Decarboxylase</keyword>
<comment type="function">
    <text evidence="3">Catalyzes two sequential steps in the biosynthesis of coenzyme A. In the first step cysteine is conjugated to 4'-phosphopantothenate to form 4-phosphopantothenoylcysteine. In the second step the latter compound is decarboxylated to form 4'-phosphopantotheine.</text>
</comment>
<proteinExistence type="inferred from homology"/>
<dbReference type="Pfam" id="PF04127">
    <property type="entry name" value="DFP"/>
    <property type="match status" value="1"/>
</dbReference>
<comment type="pathway">
    <text evidence="3 4">Cofactor biosynthesis; coenzyme A biosynthesis; CoA from (R)-pantothenate: step 3/5.</text>
</comment>
<feature type="binding site" evidence="3">
    <location>
        <position position="291"/>
    </location>
    <ligand>
        <name>CTP</name>
        <dbReference type="ChEBI" id="CHEBI:37563"/>
    </ligand>
</feature>
<feature type="region of interest" description="Phosphopantothenoylcysteine decarboxylase" evidence="3">
    <location>
        <begin position="1"/>
        <end position="202"/>
    </location>
</feature>
<dbReference type="InterPro" id="IPR036551">
    <property type="entry name" value="Flavin_trans-like"/>
</dbReference>
<evidence type="ECO:0000259" key="6">
    <source>
        <dbReference type="Pfam" id="PF04127"/>
    </source>
</evidence>
<dbReference type="NCBIfam" id="TIGR00521">
    <property type="entry name" value="coaBC_dfp"/>
    <property type="match status" value="1"/>
</dbReference>